<evidence type="ECO:0000256" key="1">
    <source>
        <dbReference type="SAM" id="MobiDB-lite"/>
    </source>
</evidence>
<feature type="compositionally biased region" description="Basic and acidic residues" evidence="1">
    <location>
        <begin position="602"/>
        <end position="611"/>
    </location>
</feature>
<feature type="compositionally biased region" description="Basic and acidic residues" evidence="1">
    <location>
        <begin position="44"/>
        <end position="58"/>
    </location>
</feature>
<protein>
    <submittedName>
        <fullName evidence="2">Uncharacterized protein</fullName>
    </submittedName>
</protein>
<sequence length="611" mass="66895">MLSPSASSPTSPEPYKRSPSEDRILSSRATSREMVSKPRSSSESSDREESSRKSRLDFRPGNITSYTSKYGNAPGGLLWKRRQGDETLDSLNQDRVGSNEKERAGSSVFDNSMPYSGYKSRYGKQDDTLADRSHAASNDVFTRRSRSGSRESDGRSSSSDGSDKTSSQARSDGVILRRKPEQSSRVPSGKRLSKEEIEAALNRADTYLSHRNEMSDFQAKRRSWELREQNAETTDSNLFGWSKYKNSRLSRSTDALDDRKNVSETKSAVKTDDLVNGNDKGVTNLQQRVTSSVSEPDISGKFVSAKVVNNNSSSIQNEDVSISHKVTNSQSSKPPIPSKPPISSKPKVQTQSEASIPTNIRKPTRPAPVPRRTAPPPPPKHSPPPLPQQSSPLVQQSDVESTSSEVSEDIVMGTTPAHSEFSELISSLSEPSDSVTGLNSEVSSSALPSQSVPIENVISSESAASVEIANTAVKPQSVIQSETLDDDYEPVLVKHSMPNVQFQSQLPPPPPYPKPPPPPYQSVVTSSSYQNRSVHDEPPSPAPQPGAVENKVVAHHYENVSSSSYVQRRQKHPGEDPNDSVVDGYMEPPSPVRRMVNSMTQEESHQILRKG</sequence>
<feature type="compositionally biased region" description="Polar residues" evidence="1">
    <location>
        <begin position="281"/>
        <end position="294"/>
    </location>
</feature>
<feature type="region of interest" description="Disordered" evidence="1">
    <location>
        <begin position="315"/>
        <end position="452"/>
    </location>
</feature>
<gene>
    <name evidence="2" type="ORF">FSP39_003579</name>
</gene>
<proteinExistence type="predicted"/>
<feature type="compositionally biased region" description="Low complexity" evidence="1">
    <location>
        <begin position="155"/>
        <end position="167"/>
    </location>
</feature>
<accession>A0AA89BHL9</accession>
<feature type="compositionally biased region" description="Basic and acidic residues" evidence="1">
    <location>
        <begin position="14"/>
        <end position="36"/>
    </location>
</feature>
<dbReference type="Proteomes" id="UP001186944">
    <property type="component" value="Unassembled WGS sequence"/>
</dbReference>
<evidence type="ECO:0000313" key="2">
    <source>
        <dbReference type="EMBL" id="KAK3082726.1"/>
    </source>
</evidence>
<dbReference type="EMBL" id="VSWD01000014">
    <property type="protein sequence ID" value="KAK3082726.1"/>
    <property type="molecule type" value="Genomic_DNA"/>
</dbReference>
<feature type="region of interest" description="Disordered" evidence="1">
    <location>
        <begin position="272"/>
        <end position="295"/>
    </location>
</feature>
<feature type="compositionally biased region" description="Polar residues" evidence="1">
    <location>
        <begin position="348"/>
        <end position="358"/>
    </location>
</feature>
<feature type="compositionally biased region" description="Pro residues" evidence="1">
    <location>
        <begin position="365"/>
        <end position="387"/>
    </location>
</feature>
<feature type="compositionally biased region" description="Pro residues" evidence="1">
    <location>
        <begin position="506"/>
        <end position="520"/>
    </location>
</feature>
<feature type="compositionally biased region" description="Polar residues" evidence="1">
    <location>
        <begin position="315"/>
        <end position="330"/>
    </location>
</feature>
<feature type="compositionally biased region" description="Polar residues" evidence="1">
    <location>
        <begin position="435"/>
        <end position="452"/>
    </location>
</feature>
<feature type="compositionally biased region" description="Low complexity" evidence="1">
    <location>
        <begin position="422"/>
        <end position="434"/>
    </location>
</feature>
<organism evidence="2 3">
    <name type="scientific">Pinctada imbricata</name>
    <name type="common">Atlantic pearl-oyster</name>
    <name type="synonym">Pinctada martensii</name>
    <dbReference type="NCBI Taxonomy" id="66713"/>
    <lineage>
        <taxon>Eukaryota</taxon>
        <taxon>Metazoa</taxon>
        <taxon>Spiralia</taxon>
        <taxon>Lophotrochozoa</taxon>
        <taxon>Mollusca</taxon>
        <taxon>Bivalvia</taxon>
        <taxon>Autobranchia</taxon>
        <taxon>Pteriomorphia</taxon>
        <taxon>Pterioida</taxon>
        <taxon>Pterioidea</taxon>
        <taxon>Pteriidae</taxon>
        <taxon>Pinctada</taxon>
    </lineage>
</organism>
<name>A0AA89BHL9_PINIB</name>
<feature type="region of interest" description="Disordered" evidence="1">
    <location>
        <begin position="1"/>
        <end position="197"/>
    </location>
</feature>
<feature type="compositionally biased region" description="Low complexity" evidence="1">
    <location>
        <begin position="1"/>
        <end position="10"/>
    </location>
</feature>
<feature type="compositionally biased region" description="Low complexity" evidence="1">
    <location>
        <begin position="388"/>
        <end position="405"/>
    </location>
</feature>
<feature type="compositionally biased region" description="Basic and acidic residues" evidence="1">
    <location>
        <begin position="123"/>
        <end position="134"/>
    </location>
</feature>
<feature type="region of interest" description="Disordered" evidence="1">
    <location>
        <begin position="489"/>
        <end position="611"/>
    </location>
</feature>
<reference evidence="2" key="1">
    <citation type="submission" date="2019-08" db="EMBL/GenBank/DDBJ databases">
        <title>The improved chromosome-level genome for the pearl oyster Pinctada fucata martensii using PacBio sequencing and Hi-C.</title>
        <authorList>
            <person name="Zheng Z."/>
        </authorList>
    </citation>
    <scope>NUCLEOTIDE SEQUENCE</scope>
    <source>
        <strain evidence="2">ZZ-2019</strain>
        <tissue evidence="2">Adductor muscle</tissue>
    </source>
</reference>
<evidence type="ECO:0000313" key="3">
    <source>
        <dbReference type="Proteomes" id="UP001186944"/>
    </source>
</evidence>
<keyword evidence="3" id="KW-1185">Reference proteome</keyword>
<feature type="compositionally biased region" description="Polar residues" evidence="1">
    <location>
        <begin position="522"/>
        <end position="532"/>
    </location>
</feature>
<comment type="caution">
    <text evidence="2">The sequence shown here is derived from an EMBL/GenBank/DDBJ whole genome shotgun (WGS) entry which is preliminary data.</text>
</comment>
<dbReference type="AlphaFoldDB" id="A0AA89BHL9"/>